<evidence type="ECO:0000313" key="5">
    <source>
        <dbReference type="Proteomes" id="UP000829401"/>
    </source>
</evidence>
<organism evidence="4 5">
    <name type="scientific">Alicyclobacillus acidoterrestris (strain ATCC 49025 / DSM 3922 / CIP 106132 / NCIMB 13137 / GD3B)</name>
    <dbReference type="NCBI Taxonomy" id="1356854"/>
    <lineage>
        <taxon>Bacteria</taxon>
        <taxon>Bacillati</taxon>
        <taxon>Bacillota</taxon>
        <taxon>Bacilli</taxon>
        <taxon>Bacillales</taxon>
        <taxon>Alicyclobacillaceae</taxon>
        <taxon>Alicyclobacillus</taxon>
    </lineage>
</organism>
<evidence type="ECO:0000259" key="3">
    <source>
        <dbReference type="Pfam" id="PF05598"/>
    </source>
</evidence>
<dbReference type="PANTHER" id="PTHR33408:SF2">
    <property type="entry name" value="TRANSPOSASE DDE DOMAIN-CONTAINING PROTEIN"/>
    <property type="match status" value="1"/>
</dbReference>
<dbReference type="EMBL" id="CP080468">
    <property type="protein sequence ID" value="UNO51092.1"/>
    <property type="molecule type" value="Genomic_DNA"/>
</dbReference>
<dbReference type="OrthoDB" id="2236403at2"/>
<dbReference type="NCBIfam" id="NF033551">
    <property type="entry name" value="transpos_IS1182"/>
    <property type="match status" value="1"/>
</dbReference>
<dbReference type="Proteomes" id="UP000829401">
    <property type="component" value="Plasmid pDSM3922.1"/>
</dbReference>
<protein>
    <submittedName>
        <fullName evidence="4">IS1182 family transposase</fullName>
    </submittedName>
</protein>
<dbReference type="GO" id="GO:0003677">
    <property type="term" value="F:DNA binding"/>
    <property type="evidence" value="ECO:0007669"/>
    <property type="project" value="InterPro"/>
</dbReference>
<dbReference type="PANTHER" id="PTHR33408">
    <property type="entry name" value="TRANSPOSASE"/>
    <property type="match status" value="1"/>
</dbReference>
<dbReference type="Pfam" id="PF01609">
    <property type="entry name" value="DDE_Tnp_1"/>
    <property type="match status" value="1"/>
</dbReference>
<feature type="compositionally biased region" description="Basic and acidic residues" evidence="1">
    <location>
        <begin position="167"/>
        <end position="177"/>
    </location>
</feature>
<dbReference type="InterPro" id="IPR002559">
    <property type="entry name" value="Transposase_11"/>
</dbReference>
<dbReference type="InterPro" id="IPR008490">
    <property type="entry name" value="Transposase_InsH_N"/>
</dbReference>
<dbReference type="GO" id="GO:0004803">
    <property type="term" value="F:transposase activity"/>
    <property type="evidence" value="ECO:0007669"/>
    <property type="project" value="InterPro"/>
</dbReference>
<proteinExistence type="predicted"/>
<feature type="domain" description="Transposase IS4-like" evidence="2">
    <location>
        <begin position="266"/>
        <end position="434"/>
    </location>
</feature>
<dbReference type="AlphaFoldDB" id="A0A9E6ZJS5"/>
<dbReference type="GO" id="GO:0006313">
    <property type="term" value="P:DNA transposition"/>
    <property type="evidence" value="ECO:0007669"/>
    <property type="project" value="InterPro"/>
</dbReference>
<feature type="compositionally biased region" description="Basic and acidic residues" evidence="1">
    <location>
        <begin position="244"/>
        <end position="268"/>
    </location>
</feature>
<reference evidence="5" key="1">
    <citation type="journal article" date="2022" name="G3 (Bethesda)">
        <title>Unveiling the complete genome sequence of Alicyclobacillus acidoterrestris DSM 3922T, a taint-producing strain.</title>
        <authorList>
            <person name="Leonardo I.C."/>
            <person name="Barreto Crespo M.T."/>
            <person name="Gaspar F.B."/>
        </authorList>
    </citation>
    <scope>NUCLEOTIDE SEQUENCE [LARGE SCALE GENOMIC DNA]</scope>
    <source>
        <strain evidence="5">DSM 3922</strain>
    </source>
</reference>
<name>A0A9E6ZJS5_ALIAG</name>
<dbReference type="KEGG" id="aaco:K1I37_21380"/>
<dbReference type="Pfam" id="PF05598">
    <property type="entry name" value="DUF772"/>
    <property type="match status" value="1"/>
</dbReference>
<accession>A0A9E6ZJS5</accession>
<evidence type="ECO:0000313" key="4">
    <source>
        <dbReference type="EMBL" id="UNO51092.1"/>
    </source>
</evidence>
<evidence type="ECO:0000259" key="2">
    <source>
        <dbReference type="Pfam" id="PF01609"/>
    </source>
</evidence>
<evidence type="ECO:0000256" key="1">
    <source>
        <dbReference type="SAM" id="MobiDB-lite"/>
    </source>
</evidence>
<feature type="domain" description="Transposase InsH N-terminal" evidence="3">
    <location>
        <begin position="6"/>
        <end position="99"/>
    </location>
</feature>
<sequence length="448" mass="51306">MLLPPSLNEWLPDNHLANFVSDVVDHMDISVITKQYEQELRGFPPYHPAMLLKVLIYAYCTGVYSSRKIAKACQDVVAFRVLSANQFPDFRTISDSRKRHLGTFKELFLEVVKIAQHAGMVKLGHVALDGSKIRANASKHKAMSYDRMKQQEQRLRQEIAELTQQAERTDRSEDKKYGNTMGDELPEELTRRESRLAKIQEAMAALEQEAKEEMEQQQQKEQQDKKDDDDPTNQTGVKKRGRPRKESHPAGVPRDKAQRNFTDPESRIMKSKDGFIQAYNVQSVVDEAYQIIVATDVTDHTNDHGVLRTMVEMTEENAKAAIGKISCDAGYFAADDVTWLQEKEIDPYIATGRQKHNEVPESPRGRIPKHYTVKQRMARKLKTKKGHAVYARRKVIVEPVYGQIKGCRGFDRFSLRGLEKVKGEWSLVAMCHNLLKIFKYGHTSWATC</sequence>
<gene>
    <name evidence="4" type="ORF">K1I37_21380</name>
</gene>
<geneLocation type="plasmid" evidence="5">
    <name>pDSM3922.1</name>
</geneLocation>
<keyword evidence="5" id="KW-1185">Reference proteome</keyword>
<keyword evidence="4" id="KW-0614">Plasmid</keyword>
<feature type="region of interest" description="Disordered" evidence="1">
    <location>
        <begin position="209"/>
        <end position="268"/>
    </location>
</feature>
<feature type="region of interest" description="Disordered" evidence="1">
    <location>
        <begin position="163"/>
        <end position="189"/>
    </location>
</feature>
<dbReference type="InterPro" id="IPR047629">
    <property type="entry name" value="IS1182_transpos"/>
</dbReference>